<gene>
    <name evidence="1" type="ORF">F4559_006127</name>
</gene>
<evidence type="ECO:0000313" key="2">
    <source>
        <dbReference type="Proteomes" id="UP000542674"/>
    </source>
</evidence>
<sequence length="268" mass="29147">MLGVVWRQVGAALDRAALVCVELGVVTGALGEANDLLGSLRVEGFARAVVAAWHLQERYLVAERSLESYFGRLGMSRPPRTVEFPGRPAVVGVDPRIYFRPVVIEVPRIAAGVPDLRGAGWAERVRWELPAWDLGDKTEGKIYDESAKCWKLLSGVDRAESLTGEARYRVLKAIRDGLAPGDPKYAKGLGIAATHVETKAAVWARRTGRALVDVVTNRNYVCGQAYRPGISSVTAGCAQAVRLILVKGQTMRVWCDGREVPLIIEGEG</sequence>
<keyword evidence="2" id="KW-1185">Reference proteome</keyword>
<dbReference type="RefSeq" id="WP_184674522.1">
    <property type="nucleotide sequence ID" value="NZ_BAABAI010000006.1"/>
</dbReference>
<dbReference type="EMBL" id="JACHJS010000001">
    <property type="protein sequence ID" value="MBB4968768.1"/>
    <property type="molecule type" value="Genomic_DNA"/>
</dbReference>
<dbReference type="Proteomes" id="UP000542674">
    <property type="component" value="Unassembled WGS sequence"/>
</dbReference>
<protein>
    <submittedName>
        <fullName evidence="1">Uncharacterized protein</fullName>
    </submittedName>
</protein>
<accession>A0A7W7T8Y7</accession>
<comment type="caution">
    <text evidence="1">The sequence shown here is derived from an EMBL/GenBank/DDBJ whole genome shotgun (WGS) entry which is preliminary data.</text>
</comment>
<name>A0A7W7T8Y7_9PSEU</name>
<organism evidence="1 2">
    <name type="scientific">Saccharothrix violaceirubra</name>
    <dbReference type="NCBI Taxonomy" id="413306"/>
    <lineage>
        <taxon>Bacteria</taxon>
        <taxon>Bacillati</taxon>
        <taxon>Actinomycetota</taxon>
        <taxon>Actinomycetes</taxon>
        <taxon>Pseudonocardiales</taxon>
        <taxon>Pseudonocardiaceae</taxon>
        <taxon>Saccharothrix</taxon>
    </lineage>
</organism>
<evidence type="ECO:0000313" key="1">
    <source>
        <dbReference type="EMBL" id="MBB4968768.1"/>
    </source>
</evidence>
<proteinExistence type="predicted"/>
<dbReference type="InterPro" id="IPR032724">
    <property type="entry name" value="SCP1.201-like"/>
</dbReference>
<reference evidence="1 2" key="1">
    <citation type="submission" date="2020-08" db="EMBL/GenBank/DDBJ databases">
        <title>Sequencing the genomes of 1000 actinobacteria strains.</title>
        <authorList>
            <person name="Klenk H.-P."/>
        </authorList>
    </citation>
    <scope>NUCLEOTIDE SEQUENCE [LARGE SCALE GENOMIC DNA]</scope>
    <source>
        <strain evidence="1 2">DSM 45084</strain>
    </source>
</reference>
<dbReference type="Pfam" id="PF14428">
    <property type="entry name" value="DddA-like"/>
    <property type="match status" value="1"/>
</dbReference>
<dbReference type="AlphaFoldDB" id="A0A7W7T8Y7"/>